<keyword evidence="2" id="KW-1185">Reference proteome</keyword>
<dbReference type="Proteomes" id="UP000001312">
    <property type="component" value="Unassembled WGS sequence"/>
</dbReference>
<dbReference type="HOGENOM" id="CLU_3242413_0_0_1"/>
<dbReference type="InParanoid" id="A7E6X1"/>
<gene>
    <name evidence="1" type="ORF">SS1G_01047</name>
</gene>
<name>A7E6X1_SCLS1</name>
<proteinExistence type="predicted"/>
<dbReference type="KEGG" id="ssl:SS1G_01047"/>
<dbReference type="AlphaFoldDB" id="A7E6X1"/>
<dbReference type="RefSeq" id="XP_001598957.1">
    <property type="nucleotide sequence ID" value="XM_001598907.1"/>
</dbReference>
<dbReference type="EMBL" id="CH476621">
    <property type="protein sequence ID" value="EDN91643.1"/>
    <property type="molecule type" value="Genomic_DNA"/>
</dbReference>
<evidence type="ECO:0000313" key="2">
    <source>
        <dbReference type="Proteomes" id="UP000001312"/>
    </source>
</evidence>
<organism evidence="1 2">
    <name type="scientific">Sclerotinia sclerotiorum (strain ATCC 18683 / 1980 / Ss-1)</name>
    <name type="common">White mold</name>
    <name type="synonym">Whetzelinia sclerotiorum</name>
    <dbReference type="NCBI Taxonomy" id="665079"/>
    <lineage>
        <taxon>Eukaryota</taxon>
        <taxon>Fungi</taxon>
        <taxon>Dikarya</taxon>
        <taxon>Ascomycota</taxon>
        <taxon>Pezizomycotina</taxon>
        <taxon>Leotiomycetes</taxon>
        <taxon>Helotiales</taxon>
        <taxon>Sclerotiniaceae</taxon>
        <taxon>Sclerotinia</taxon>
    </lineage>
</organism>
<protein>
    <submittedName>
        <fullName evidence="1">Uncharacterized protein</fullName>
    </submittedName>
</protein>
<evidence type="ECO:0000313" key="1">
    <source>
        <dbReference type="EMBL" id="EDN91643.1"/>
    </source>
</evidence>
<dbReference type="GeneID" id="5494774"/>
<reference evidence="2" key="1">
    <citation type="journal article" date="2011" name="PLoS Genet.">
        <title>Genomic analysis of the necrotrophic fungal pathogens Sclerotinia sclerotiorum and Botrytis cinerea.</title>
        <authorList>
            <person name="Amselem J."/>
            <person name="Cuomo C.A."/>
            <person name="van Kan J.A."/>
            <person name="Viaud M."/>
            <person name="Benito E.P."/>
            <person name="Couloux A."/>
            <person name="Coutinho P.M."/>
            <person name="de Vries R.P."/>
            <person name="Dyer P.S."/>
            <person name="Fillinger S."/>
            <person name="Fournier E."/>
            <person name="Gout L."/>
            <person name="Hahn M."/>
            <person name="Kohn L."/>
            <person name="Lapalu N."/>
            <person name="Plummer K.M."/>
            <person name="Pradier J.M."/>
            <person name="Quevillon E."/>
            <person name="Sharon A."/>
            <person name="Simon A."/>
            <person name="ten Have A."/>
            <person name="Tudzynski B."/>
            <person name="Tudzynski P."/>
            <person name="Wincker P."/>
            <person name="Andrew M."/>
            <person name="Anthouard V."/>
            <person name="Beever R.E."/>
            <person name="Beffa R."/>
            <person name="Benoit I."/>
            <person name="Bouzid O."/>
            <person name="Brault B."/>
            <person name="Chen Z."/>
            <person name="Choquer M."/>
            <person name="Collemare J."/>
            <person name="Cotton P."/>
            <person name="Danchin E.G."/>
            <person name="Da Silva C."/>
            <person name="Gautier A."/>
            <person name="Giraud C."/>
            <person name="Giraud T."/>
            <person name="Gonzalez C."/>
            <person name="Grossetete S."/>
            <person name="Guldener U."/>
            <person name="Henrissat B."/>
            <person name="Howlett B.J."/>
            <person name="Kodira C."/>
            <person name="Kretschmer M."/>
            <person name="Lappartient A."/>
            <person name="Leroch M."/>
            <person name="Levis C."/>
            <person name="Mauceli E."/>
            <person name="Neuveglise C."/>
            <person name="Oeser B."/>
            <person name="Pearson M."/>
            <person name="Poulain J."/>
            <person name="Poussereau N."/>
            <person name="Quesneville H."/>
            <person name="Rascle C."/>
            <person name="Schumacher J."/>
            <person name="Segurens B."/>
            <person name="Sexton A."/>
            <person name="Silva E."/>
            <person name="Sirven C."/>
            <person name="Soanes D.M."/>
            <person name="Talbot N.J."/>
            <person name="Templeton M."/>
            <person name="Yandava C."/>
            <person name="Yarden O."/>
            <person name="Zeng Q."/>
            <person name="Rollins J.A."/>
            <person name="Lebrun M.H."/>
            <person name="Dickman M."/>
        </authorList>
    </citation>
    <scope>NUCLEOTIDE SEQUENCE [LARGE SCALE GENOMIC DNA]</scope>
    <source>
        <strain evidence="2">ATCC 18683 / 1980 / Ss-1</strain>
    </source>
</reference>
<sequence>MSPALQMVDTFRLGVPRSNEDRSVMLDVEALTAFEFFNVMGGE</sequence>
<accession>A7E6X1</accession>